<organism evidence="4">
    <name type="scientific">Treponema denticola H-22</name>
    <dbReference type="NCBI Taxonomy" id="999432"/>
    <lineage>
        <taxon>Bacteria</taxon>
        <taxon>Pseudomonadati</taxon>
        <taxon>Spirochaetota</taxon>
        <taxon>Spirochaetia</taxon>
        <taxon>Spirochaetales</taxon>
        <taxon>Treponemataceae</taxon>
        <taxon>Treponema</taxon>
    </lineage>
</organism>
<dbReference type="AlphaFoldDB" id="A0A0E2EFU0"/>
<comment type="caution">
    <text evidence="2">Lacks conserved residue(s) required for the propagation of feature annotation.</text>
</comment>
<evidence type="ECO:0000256" key="2">
    <source>
        <dbReference type="HAMAP-Rule" id="MF_00984"/>
    </source>
</evidence>
<dbReference type="PANTHER" id="PTHR10302:SF0">
    <property type="entry name" value="SINGLE-STRANDED DNA-BINDING PROTEIN, MITOCHONDRIAL"/>
    <property type="match status" value="1"/>
</dbReference>
<dbReference type="PANTHER" id="PTHR10302">
    <property type="entry name" value="SINGLE-STRANDED DNA-BINDING PROTEIN"/>
    <property type="match status" value="1"/>
</dbReference>
<dbReference type="PROSITE" id="PS50935">
    <property type="entry name" value="SSB"/>
    <property type="match status" value="1"/>
</dbReference>
<evidence type="ECO:0000313" key="4">
    <source>
        <dbReference type="EMBL" id="EMB31719.1"/>
    </source>
</evidence>
<dbReference type="Pfam" id="PF00436">
    <property type="entry name" value="SSB"/>
    <property type="match status" value="1"/>
</dbReference>
<dbReference type="HOGENOM" id="CLU_078758_6_0_12"/>
<comment type="caution">
    <text evidence="4">The sequence shown here is derived from an EMBL/GenBank/DDBJ whole genome shotgun (WGS) entry which is preliminary data.</text>
</comment>
<evidence type="ECO:0000256" key="3">
    <source>
        <dbReference type="PIRNR" id="PIRNR002070"/>
    </source>
</evidence>
<accession>A0A0E2EFU0</accession>
<dbReference type="PATRIC" id="fig|999432.5.peg.2180"/>
<dbReference type="InterPro" id="IPR012340">
    <property type="entry name" value="NA-bd_OB-fold"/>
</dbReference>
<dbReference type="PIRSF" id="PIRSF002070">
    <property type="entry name" value="SSB"/>
    <property type="match status" value="1"/>
</dbReference>
<dbReference type="GO" id="GO:0006260">
    <property type="term" value="P:DNA replication"/>
    <property type="evidence" value="ECO:0007669"/>
    <property type="project" value="InterPro"/>
</dbReference>
<comment type="subunit">
    <text evidence="2">Homotetramer.</text>
</comment>
<dbReference type="Proteomes" id="UP000011705">
    <property type="component" value="Chromosome"/>
</dbReference>
<sequence>MKSLNSLIIEGNMVRDPVLKTTANGTDICTFSIASNRNYKKDDAFVQETSYFDVESWASLAKLCEQNGAKGRGVRVVGRIKQDRWVGTDGKNYSKVKVVAEHVEFKPIFKNAGEKTQAKEEVLIEEKVMAF</sequence>
<proteinExistence type="inferred from homology"/>
<dbReference type="EMBL" id="AGDV01000020">
    <property type="protein sequence ID" value="EMB31719.1"/>
    <property type="molecule type" value="Genomic_DNA"/>
</dbReference>
<dbReference type="NCBIfam" id="TIGR00621">
    <property type="entry name" value="ssb"/>
    <property type="match status" value="1"/>
</dbReference>
<dbReference type="RefSeq" id="WP_002669930.1">
    <property type="nucleotide sequence ID" value="NZ_CM001795.1"/>
</dbReference>
<gene>
    <name evidence="4" type="ORF">HMPREF9726_02099</name>
</gene>
<dbReference type="SUPFAM" id="SSF50249">
    <property type="entry name" value="Nucleic acid-binding proteins"/>
    <property type="match status" value="1"/>
</dbReference>
<protein>
    <recommendedName>
        <fullName evidence="2 3">Single-stranded DNA-binding protein</fullName>
        <shortName evidence="2">SSB</shortName>
    </recommendedName>
</protein>
<dbReference type="GeneID" id="2740243"/>
<dbReference type="GO" id="GO:0009295">
    <property type="term" value="C:nucleoid"/>
    <property type="evidence" value="ECO:0007669"/>
    <property type="project" value="TreeGrafter"/>
</dbReference>
<dbReference type="InterPro" id="IPR011344">
    <property type="entry name" value="ssDNA-bd"/>
</dbReference>
<dbReference type="Gene3D" id="2.40.50.140">
    <property type="entry name" value="Nucleic acid-binding proteins"/>
    <property type="match status" value="1"/>
</dbReference>
<dbReference type="GO" id="GO:0003697">
    <property type="term" value="F:single-stranded DNA binding"/>
    <property type="evidence" value="ECO:0007669"/>
    <property type="project" value="UniProtKB-UniRule"/>
</dbReference>
<name>A0A0E2EFU0_TREDN</name>
<dbReference type="InterPro" id="IPR000424">
    <property type="entry name" value="Primosome_PriB/ssb"/>
</dbReference>
<dbReference type="CDD" id="cd04496">
    <property type="entry name" value="SSB_OBF"/>
    <property type="match status" value="1"/>
</dbReference>
<keyword evidence="1 2" id="KW-0238">DNA-binding</keyword>
<dbReference type="HAMAP" id="MF_00984">
    <property type="entry name" value="SSB"/>
    <property type="match status" value="1"/>
</dbReference>
<reference evidence="4" key="1">
    <citation type="submission" date="2012-01" db="EMBL/GenBank/DDBJ databases">
        <title>The Genome Sequence of Treponema denticola H-22.</title>
        <authorList>
            <consortium name="The Broad Institute Genome Sequencing Platform"/>
            <person name="Earl A."/>
            <person name="Ward D."/>
            <person name="Feldgarden M."/>
            <person name="Gevers D."/>
            <person name="Blanton J.M."/>
            <person name="Fenno C.J."/>
            <person name="Baranova O.V."/>
            <person name="Mathney J."/>
            <person name="Dewhirst F.E."/>
            <person name="Izard J."/>
            <person name="Young S.K."/>
            <person name="Zeng Q."/>
            <person name="Gargeya S."/>
            <person name="Fitzgerald M."/>
            <person name="Haas B."/>
            <person name="Abouelleil A."/>
            <person name="Alvarado L."/>
            <person name="Arachchi H.M."/>
            <person name="Berlin A."/>
            <person name="Chapman S.B."/>
            <person name="Gearin G."/>
            <person name="Goldberg J."/>
            <person name="Griggs A."/>
            <person name="Gujja S."/>
            <person name="Hansen M."/>
            <person name="Heiman D."/>
            <person name="Howarth C."/>
            <person name="Larimer J."/>
            <person name="Lui A."/>
            <person name="MacDonald P.J.P."/>
            <person name="McCowen C."/>
            <person name="Montmayeur A."/>
            <person name="Murphy C."/>
            <person name="Neiman D."/>
            <person name="Pearson M."/>
            <person name="Priest M."/>
            <person name="Roberts A."/>
            <person name="Saif S."/>
            <person name="Shea T."/>
            <person name="Sisk P."/>
            <person name="Stolte C."/>
            <person name="Sykes S."/>
            <person name="Wortman J."/>
            <person name="Nusbaum C."/>
            <person name="Birren B."/>
        </authorList>
    </citation>
    <scope>NUCLEOTIDE SEQUENCE [LARGE SCALE GENOMIC DNA]</scope>
    <source>
        <strain evidence="4">H-22</strain>
    </source>
</reference>
<evidence type="ECO:0000256" key="1">
    <source>
        <dbReference type="ARBA" id="ARBA00023125"/>
    </source>
</evidence>